<evidence type="ECO:0000313" key="10">
    <source>
        <dbReference type="Proteomes" id="UP000539350"/>
    </source>
</evidence>
<keyword evidence="6 8" id="KW-0378">Hydrolase</keyword>
<feature type="binding site" evidence="8">
    <location>
        <position position="117"/>
    </location>
    <ligand>
        <name>Zn(2+)</name>
        <dbReference type="ChEBI" id="CHEBI:29105"/>
        <note>catalytic</note>
    </ligand>
</feature>
<gene>
    <name evidence="8 9" type="primary">ybeY</name>
    <name evidence="9" type="ORF">H2508_14615</name>
</gene>
<dbReference type="AlphaFoldDB" id="A0A7W2TYM6"/>
<dbReference type="PANTHER" id="PTHR46986:SF1">
    <property type="entry name" value="ENDORIBONUCLEASE YBEY, CHLOROPLASTIC"/>
    <property type="match status" value="1"/>
</dbReference>
<keyword evidence="8" id="KW-0963">Cytoplasm</keyword>
<evidence type="ECO:0000256" key="7">
    <source>
        <dbReference type="ARBA" id="ARBA00022833"/>
    </source>
</evidence>
<dbReference type="EC" id="3.1.-.-" evidence="8"/>
<proteinExistence type="inferred from homology"/>
<sequence length="167" mass="18193">MNLTVDVQCASAEPVPDEDDIRSWISAALSEHRRERDSEVSVRLVDSEEMAQLNLSYRGKSGPTNVLSFPADLPEGLDLPLLGDIVICAPVVAAEAAQQHKALHAHWAHMTVHGTLHLLGYDHINDHDAAIMEALETRILATMAIPCPYHSETGAENDVTTKEQSAP</sequence>
<dbReference type="RefSeq" id="WP_182175362.1">
    <property type="nucleotide sequence ID" value="NZ_JACFXU010000018.1"/>
</dbReference>
<dbReference type="SUPFAM" id="SSF55486">
    <property type="entry name" value="Metalloproteases ('zincins'), catalytic domain"/>
    <property type="match status" value="1"/>
</dbReference>
<comment type="subcellular location">
    <subcellularLocation>
        <location evidence="8">Cytoplasm</location>
    </subcellularLocation>
</comment>
<reference evidence="9 10" key="1">
    <citation type="submission" date="2020-07" db="EMBL/GenBank/DDBJ databases">
        <title>Halieaceae bacterium, F7430, whole genome shotgun sequencing project.</title>
        <authorList>
            <person name="Jiang S."/>
            <person name="Liu Z.W."/>
            <person name="Du Z.J."/>
        </authorList>
    </citation>
    <scope>NUCLEOTIDE SEQUENCE [LARGE SCALE GENOMIC DNA]</scope>
    <source>
        <strain evidence="9 10">F7430</strain>
    </source>
</reference>
<dbReference type="GO" id="GO:0006364">
    <property type="term" value="P:rRNA processing"/>
    <property type="evidence" value="ECO:0007669"/>
    <property type="project" value="UniProtKB-UniRule"/>
</dbReference>
<dbReference type="Pfam" id="PF02130">
    <property type="entry name" value="YbeY"/>
    <property type="match status" value="1"/>
</dbReference>
<name>A0A7W2TYM6_9GAMM</name>
<comment type="function">
    <text evidence="8">Single strand-specific metallo-endoribonuclease involved in late-stage 70S ribosome quality control and in maturation of the 3' terminus of the 16S rRNA.</text>
</comment>
<comment type="caution">
    <text evidence="9">The sequence shown here is derived from an EMBL/GenBank/DDBJ whole genome shotgun (WGS) entry which is preliminary data.</text>
</comment>
<dbReference type="InterPro" id="IPR023091">
    <property type="entry name" value="MetalPrtase_cat_dom_sf_prd"/>
</dbReference>
<dbReference type="GO" id="GO:0008270">
    <property type="term" value="F:zinc ion binding"/>
    <property type="evidence" value="ECO:0007669"/>
    <property type="project" value="UniProtKB-UniRule"/>
</dbReference>
<evidence type="ECO:0000313" key="9">
    <source>
        <dbReference type="EMBL" id="MBA6414346.1"/>
    </source>
</evidence>
<dbReference type="Gene3D" id="3.40.390.30">
    <property type="entry name" value="Metalloproteases ('zincins'), catalytic domain"/>
    <property type="match status" value="1"/>
</dbReference>
<dbReference type="Proteomes" id="UP000539350">
    <property type="component" value="Unassembled WGS sequence"/>
</dbReference>
<comment type="cofactor">
    <cofactor evidence="8">
        <name>Zn(2+)</name>
        <dbReference type="ChEBI" id="CHEBI:29105"/>
    </cofactor>
    <text evidence="8">Binds 1 zinc ion.</text>
</comment>
<dbReference type="EMBL" id="JACFXU010000018">
    <property type="protein sequence ID" value="MBA6414346.1"/>
    <property type="molecule type" value="Genomic_DNA"/>
</dbReference>
<accession>A0A7W2TYM6</accession>
<keyword evidence="10" id="KW-1185">Reference proteome</keyword>
<dbReference type="GO" id="GO:0004222">
    <property type="term" value="F:metalloendopeptidase activity"/>
    <property type="evidence" value="ECO:0007669"/>
    <property type="project" value="InterPro"/>
</dbReference>
<evidence type="ECO:0000256" key="1">
    <source>
        <dbReference type="ARBA" id="ARBA00010875"/>
    </source>
</evidence>
<dbReference type="GO" id="GO:0005737">
    <property type="term" value="C:cytoplasm"/>
    <property type="evidence" value="ECO:0007669"/>
    <property type="project" value="UniProtKB-SubCell"/>
</dbReference>
<dbReference type="NCBIfam" id="TIGR00043">
    <property type="entry name" value="rRNA maturation RNase YbeY"/>
    <property type="match status" value="1"/>
</dbReference>
<keyword evidence="7 8" id="KW-0862">Zinc</keyword>
<evidence type="ECO:0000256" key="6">
    <source>
        <dbReference type="ARBA" id="ARBA00022801"/>
    </source>
</evidence>
<feature type="binding site" evidence="8">
    <location>
        <position position="123"/>
    </location>
    <ligand>
        <name>Zn(2+)</name>
        <dbReference type="ChEBI" id="CHEBI:29105"/>
        <note>catalytic</note>
    </ligand>
</feature>
<dbReference type="InterPro" id="IPR002036">
    <property type="entry name" value="YbeY"/>
</dbReference>
<dbReference type="GO" id="GO:0004521">
    <property type="term" value="F:RNA endonuclease activity"/>
    <property type="evidence" value="ECO:0007669"/>
    <property type="project" value="UniProtKB-UniRule"/>
</dbReference>
<evidence type="ECO:0000256" key="3">
    <source>
        <dbReference type="ARBA" id="ARBA00022722"/>
    </source>
</evidence>
<protein>
    <recommendedName>
        <fullName evidence="8">Endoribonuclease YbeY</fullName>
        <ecNumber evidence="8">3.1.-.-</ecNumber>
    </recommendedName>
</protein>
<dbReference type="PROSITE" id="PS01306">
    <property type="entry name" value="UPF0054"/>
    <property type="match status" value="1"/>
</dbReference>
<keyword evidence="2 8" id="KW-0690">Ribosome biogenesis</keyword>
<feature type="binding site" evidence="8">
    <location>
        <position position="113"/>
    </location>
    <ligand>
        <name>Zn(2+)</name>
        <dbReference type="ChEBI" id="CHEBI:29105"/>
        <note>catalytic</note>
    </ligand>
</feature>
<dbReference type="HAMAP" id="MF_00009">
    <property type="entry name" value="Endoribonucl_YbeY"/>
    <property type="match status" value="1"/>
</dbReference>
<evidence type="ECO:0000256" key="4">
    <source>
        <dbReference type="ARBA" id="ARBA00022723"/>
    </source>
</evidence>
<evidence type="ECO:0000256" key="5">
    <source>
        <dbReference type="ARBA" id="ARBA00022759"/>
    </source>
</evidence>
<organism evidence="9 10">
    <name type="scientific">Sediminihaliea albiluteola</name>
    <dbReference type="NCBI Taxonomy" id="2758564"/>
    <lineage>
        <taxon>Bacteria</taxon>
        <taxon>Pseudomonadati</taxon>
        <taxon>Pseudomonadota</taxon>
        <taxon>Gammaproteobacteria</taxon>
        <taxon>Cellvibrionales</taxon>
        <taxon>Halieaceae</taxon>
        <taxon>Sediminihaliea</taxon>
    </lineage>
</organism>
<dbReference type="InterPro" id="IPR020549">
    <property type="entry name" value="YbeY_CS"/>
</dbReference>
<keyword evidence="4 8" id="KW-0479">Metal-binding</keyword>
<keyword evidence="3 8" id="KW-0540">Nuclease</keyword>
<keyword evidence="5 8" id="KW-0255">Endonuclease</keyword>
<keyword evidence="8" id="KW-0698">rRNA processing</keyword>
<comment type="similarity">
    <text evidence="1 8">Belongs to the endoribonuclease YbeY family.</text>
</comment>
<evidence type="ECO:0000256" key="2">
    <source>
        <dbReference type="ARBA" id="ARBA00022517"/>
    </source>
</evidence>
<evidence type="ECO:0000256" key="8">
    <source>
        <dbReference type="HAMAP-Rule" id="MF_00009"/>
    </source>
</evidence>
<dbReference type="PANTHER" id="PTHR46986">
    <property type="entry name" value="ENDORIBONUCLEASE YBEY, CHLOROPLASTIC"/>
    <property type="match status" value="1"/>
</dbReference>